<organism evidence="2 3">
    <name type="scientific">Mycobacterium gordonae</name>
    <dbReference type="NCBI Taxonomy" id="1778"/>
    <lineage>
        <taxon>Bacteria</taxon>
        <taxon>Bacillati</taxon>
        <taxon>Actinomycetota</taxon>
        <taxon>Actinomycetes</taxon>
        <taxon>Mycobacteriales</taxon>
        <taxon>Mycobacteriaceae</taxon>
        <taxon>Mycobacterium</taxon>
    </lineage>
</organism>
<proteinExistence type="predicted"/>
<name>A0A0Q2LIG3_MYCGO</name>
<protein>
    <submittedName>
        <fullName evidence="2">Uncharacterized protein</fullName>
    </submittedName>
</protein>
<comment type="caution">
    <text evidence="2">The sequence shown here is derived from an EMBL/GenBank/DDBJ whole genome shotgun (WGS) entry which is preliminary data.</text>
</comment>
<feature type="region of interest" description="Disordered" evidence="1">
    <location>
        <begin position="254"/>
        <end position="289"/>
    </location>
</feature>
<evidence type="ECO:0000313" key="2">
    <source>
        <dbReference type="EMBL" id="KQH75578.1"/>
    </source>
</evidence>
<evidence type="ECO:0000313" key="3">
    <source>
        <dbReference type="Proteomes" id="UP000051677"/>
    </source>
</evidence>
<dbReference type="Proteomes" id="UP000051677">
    <property type="component" value="Unassembled WGS sequence"/>
</dbReference>
<feature type="region of interest" description="Disordered" evidence="1">
    <location>
        <begin position="1"/>
        <end position="39"/>
    </location>
</feature>
<accession>A0A0Q2LIG3</accession>
<feature type="compositionally biased region" description="Basic and acidic residues" evidence="1">
    <location>
        <begin position="255"/>
        <end position="269"/>
    </location>
</feature>
<sequence>MGTSGGHRKRGDELCDPFEPDAADSTAEKVKRTRQGQASDLLREARNTLTTIVRDLCETRGVDISRTFRVVNRTFIGPLPPGWRRASGDWRPAPPELANWLAVHVHSLACDESAGIWKLEVDGLVRKIEKVIDRPPAPRFCGQCDTKIDRKICGLMLYARREAIEVTCPNPACRTTHNIEALYNRWRNAIDYQIVSRDEMIGNQRAANPELHNTGIMGALDEEVRWQTFNRWIRDGHLRPVRYLRPNGRRGFFRHGPEDEPEYRVGDVRRVRRKMAQSNPVPRKSGVKA</sequence>
<reference evidence="2 3" key="1">
    <citation type="submission" date="2015-10" db="EMBL/GenBank/DDBJ databases">
        <title>Mycobacterium gordonae draft genome assembly.</title>
        <authorList>
            <person name="Ustinova V."/>
            <person name="Smirnova T."/>
            <person name="Blagodatskikh K."/>
            <person name="Varlamov D."/>
            <person name="Larionova E."/>
            <person name="Chernousova L."/>
        </authorList>
    </citation>
    <scope>NUCLEOTIDE SEQUENCE [LARGE SCALE GENOMIC DNA]</scope>
    <source>
        <strain evidence="2 3">CTRI 14-8773</strain>
    </source>
</reference>
<dbReference type="EMBL" id="LKTM01000372">
    <property type="protein sequence ID" value="KQH75578.1"/>
    <property type="molecule type" value="Genomic_DNA"/>
</dbReference>
<gene>
    <name evidence="2" type="ORF">AO501_25205</name>
</gene>
<evidence type="ECO:0000256" key="1">
    <source>
        <dbReference type="SAM" id="MobiDB-lite"/>
    </source>
</evidence>
<dbReference type="AlphaFoldDB" id="A0A0Q2LIG3"/>